<evidence type="ECO:0000256" key="1">
    <source>
        <dbReference type="SAM" id="MobiDB-lite"/>
    </source>
</evidence>
<dbReference type="EMBL" id="NRSJ01000001">
    <property type="protein sequence ID" value="MBK1703184.1"/>
    <property type="molecule type" value="Genomic_DNA"/>
</dbReference>
<keyword evidence="3" id="KW-1185">Reference proteome</keyword>
<evidence type="ECO:0000313" key="2">
    <source>
        <dbReference type="EMBL" id="MBK1703184.1"/>
    </source>
</evidence>
<dbReference type="Proteomes" id="UP001296776">
    <property type="component" value="Unassembled WGS sequence"/>
</dbReference>
<gene>
    <name evidence="2" type="ORF">CKO40_01110</name>
</gene>
<dbReference type="RefSeq" id="WP_200343908.1">
    <property type="nucleotide sequence ID" value="NZ_NRSJ01000001.1"/>
</dbReference>
<accession>A0AAJ0U0L0</accession>
<sequence length="101" mass="10647">MRPLEHTVSERVDDEAQLVQGYCAAVPGALCDEGHAPLVPGGLRLHERLEQIDASLERVAQKTEPAETAPTLTRHPQPCLGGDGSVLATLGGDVSLRAGSR</sequence>
<evidence type="ECO:0000313" key="3">
    <source>
        <dbReference type="Proteomes" id="UP001296776"/>
    </source>
</evidence>
<comment type="caution">
    <text evidence="2">The sequence shown here is derived from an EMBL/GenBank/DDBJ whole genome shotgun (WGS) entry which is preliminary data.</text>
</comment>
<protein>
    <submittedName>
        <fullName evidence="2">Uncharacterized protein</fullName>
    </submittedName>
</protein>
<reference evidence="2" key="2">
    <citation type="journal article" date="2020" name="Microorganisms">
        <title>Osmotic Adaptation and Compatible Solute Biosynthesis of Phototrophic Bacteria as Revealed from Genome Analyses.</title>
        <authorList>
            <person name="Imhoff J.F."/>
            <person name="Rahn T."/>
            <person name="Kunzel S."/>
            <person name="Keller A."/>
            <person name="Neulinger S.C."/>
        </authorList>
    </citation>
    <scope>NUCLEOTIDE SEQUENCE</scope>
    <source>
        <strain evidence="2">DSM 11080</strain>
    </source>
</reference>
<reference evidence="2" key="1">
    <citation type="submission" date="2017-08" db="EMBL/GenBank/DDBJ databases">
        <authorList>
            <person name="Imhoff J.F."/>
            <person name="Rahn T."/>
            <person name="Kuenzel S."/>
            <person name="Neulinger S.C."/>
        </authorList>
    </citation>
    <scope>NUCLEOTIDE SEQUENCE</scope>
    <source>
        <strain evidence="2">DSM 11080</strain>
    </source>
</reference>
<dbReference type="AlphaFoldDB" id="A0AAJ0U0L0"/>
<organism evidence="2 3">
    <name type="scientific">Halochromatium glycolicum</name>
    <dbReference type="NCBI Taxonomy" id="85075"/>
    <lineage>
        <taxon>Bacteria</taxon>
        <taxon>Pseudomonadati</taxon>
        <taxon>Pseudomonadota</taxon>
        <taxon>Gammaproteobacteria</taxon>
        <taxon>Chromatiales</taxon>
        <taxon>Chromatiaceae</taxon>
        <taxon>Halochromatium</taxon>
    </lineage>
</organism>
<feature type="region of interest" description="Disordered" evidence="1">
    <location>
        <begin position="62"/>
        <end position="84"/>
    </location>
</feature>
<proteinExistence type="predicted"/>
<name>A0AAJ0U0L0_9GAMM</name>